<protein>
    <recommendedName>
        <fullName evidence="8">Polysaccharide biosynthesis domain-containing protein</fullName>
    </recommendedName>
</protein>
<dbReference type="GO" id="GO:0016020">
    <property type="term" value="C:membrane"/>
    <property type="evidence" value="ECO:0007669"/>
    <property type="project" value="UniProtKB-SubCell"/>
</dbReference>
<evidence type="ECO:0000256" key="6">
    <source>
        <dbReference type="SAM" id="Phobius"/>
    </source>
</evidence>
<dbReference type="GO" id="GO:0012505">
    <property type="term" value="C:endomembrane system"/>
    <property type="evidence" value="ECO:0007669"/>
    <property type="project" value="UniProtKB-SubCell"/>
</dbReference>
<sequence>MGRPQSILSFFLGAVVLLLVVGVYVYQSAPEPCPPAVPPKPCPDTSRLENCFKTKTCARSISEAQETIGHLNRPFYEPFFGIPYSNSDPAVVAELAVYLQHAQKLFDRKGGQMTMEQYSYNAQLMYQAAPCNVLVWGLGQDSGLWKTINRDGRTTFLEDSEMWISSVKEKIPDIDVRQTTYKHLGHPERSKTLLSNPTDADLLVELPEDVANTHWDIILVDAPALVRYESIWTTKRLLEKYCIGQDTCDTKGKVVHVLVHDCERPIESKWSDAFFGIGGYTKVEGLRPKLYGSSLPCLRHYVFGDIEAKRDADRLLSLAQELESTIV</sequence>
<reference evidence="7" key="1">
    <citation type="submission" date="2021-01" db="EMBL/GenBank/DDBJ databases">
        <authorList>
            <person name="Corre E."/>
            <person name="Pelletier E."/>
            <person name="Niang G."/>
            <person name="Scheremetjew M."/>
            <person name="Finn R."/>
            <person name="Kale V."/>
            <person name="Holt S."/>
            <person name="Cochrane G."/>
            <person name="Meng A."/>
            <person name="Brown T."/>
            <person name="Cohen L."/>
        </authorList>
    </citation>
    <scope>NUCLEOTIDE SEQUENCE</scope>
    <source>
        <strain evidence="7">CCMP722</strain>
    </source>
</reference>
<evidence type="ECO:0008006" key="8">
    <source>
        <dbReference type="Google" id="ProtNLM"/>
    </source>
</evidence>
<dbReference type="GO" id="GO:0045492">
    <property type="term" value="P:xylan biosynthetic process"/>
    <property type="evidence" value="ECO:0007669"/>
    <property type="project" value="InterPro"/>
</dbReference>
<gene>
    <name evidence="7" type="ORF">POBO1169_LOCUS11495</name>
</gene>
<name>A0A7S0RBJ6_9CHLO</name>
<feature type="transmembrane region" description="Helical" evidence="6">
    <location>
        <begin position="7"/>
        <end position="26"/>
    </location>
</feature>
<dbReference type="AlphaFoldDB" id="A0A7S0RBJ6"/>
<accession>A0A7S0RBJ6</accession>
<dbReference type="Pfam" id="PF21729">
    <property type="entry name" value="IRX15_IRX15L_GXM"/>
    <property type="match status" value="1"/>
</dbReference>
<keyword evidence="5 6" id="KW-0472">Membrane</keyword>
<comment type="subcellular location">
    <subcellularLocation>
        <location evidence="2">Endomembrane system</location>
    </subcellularLocation>
    <subcellularLocation>
        <location evidence="1">Membrane</location>
        <topology evidence="1">Single-pass membrane protein</topology>
    </subcellularLocation>
</comment>
<organism evidence="7">
    <name type="scientific">Pyramimonas obovata</name>
    <dbReference type="NCBI Taxonomy" id="1411642"/>
    <lineage>
        <taxon>Eukaryota</taxon>
        <taxon>Viridiplantae</taxon>
        <taxon>Chlorophyta</taxon>
        <taxon>Pyramimonadophyceae</taxon>
        <taxon>Pyramimonadales</taxon>
        <taxon>Pyramimonadaceae</taxon>
        <taxon>Pyramimonas</taxon>
        <taxon>Pyramimonas incertae sedis</taxon>
    </lineage>
</organism>
<evidence type="ECO:0000256" key="2">
    <source>
        <dbReference type="ARBA" id="ARBA00004308"/>
    </source>
</evidence>
<dbReference type="InterPro" id="IPR006514">
    <property type="entry name" value="IRX15/GXM/AGM"/>
</dbReference>
<evidence type="ECO:0000256" key="4">
    <source>
        <dbReference type="ARBA" id="ARBA00022989"/>
    </source>
</evidence>
<proteinExistence type="predicted"/>
<keyword evidence="3 6" id="KW-0812">Transmembrane</keyword>
<evidence type="ECO:0000256" key="5">
    <source>
        <dbReference type="ARBA" id="ARBA00023136"/>
    </source>
</evidence>
<dbReference type="EMBL" id="HBFA01022637">
    <property type="protein sequence ID" value="CAD8672813.1"/>
    <property type="molecule type" value="Transcribed_RNA"/>
</dbReference>
<evidence type="ECO:0000313" key="7">
    <source>
        <dbReference type="EMBL" id="CAD8672813.1"/>
    </source>
</evidence>
<keyword evidence="4 6" id="KW-1133">Transmembrane helix</keyword>
<evidence type="ECO:0000256" key="1">
    <source>
        <dbReference type="ARBA" id="ARBA00004167"/>
    </source>
</evidence>
<dbReference type="PANTHER" id="PTHR31444">
    <property type="entry name" value="OS11G0490100 PROTEIN"/>
    <property type="match status" value="1"/>
</dbReference>
<evidence type="ECO:0000256" key="3">
    <source>
        <dbReference type="ARBA" id="ARBA00022692"/>
    </source>
</evidence>